<dbReference type="EMBL" id="QSCF01000029">
    <property type="protein sequence ID" value="RGX77273.1"/>
    <property type="molecule type" value="Genomic_DNA"/>
</dbReference>
<dbReference type="AlphaFoldDB" id="A0A413H1G2"/>
<evidence type="ECO:0000313" key="2">
    <source>
        <dbReference type="Proteomes" id="UP000286075"/>
    </source>
</evidence>
<reference evidence="1 2" key="1">
    <citation type="submission" date="2018-08" db="EMBL/GenBank/DDBJ databases">
        <title>A genome reference for cultivated species of the human gut microbiota.</title>
        <authorList>
            <person name="Zou Y."/>
            <person name="Xue W."/>
            <person name="Luo G."/>
        </authorList>
    </citation>
    <scope>NUCLEOTIDE SEQUENCE [LARGE SCALE GENOMIC DNA]</scope>
    <source>
        <strain evidence="1 2">OF03-9BH</strain>
    </source>
</reference>
<dbReference type="Proteomes" id="UP000286075">
    <property type="component" value="Unassembled WGS sequence"/>
</dbReference>
<gene>
    <name evidence="1" type="ORF">DXA68_16140</name>
</gene>
<accession>A0A413H1G2</accession>
<evidence type="ECO:0000313" key="1">
    <source>
        <dbReference type="EMBL" id="RGX77273.1"/>
    </source>
</evidence>
<name>A0A413H1G2_9BACE</name>
<dbReference type="OrthoDB" id="9980163at2"/>
<organism evidence="1 2">
    <name type="scientific">Bacteroides stercorirosoris</name>
    <dbReference type="NCBI Taxonomy" id="871324"/>
    <lineage>
        <taxon>Bacteria</taxon>
        <taxon>Pseudomonadati</taxon>
        <taxon>Bacteroidota</taxon>
        <taxon>Bacteroidia</taxon>
        <taxon>Bacteroidales</taxon>
        <taxon>Bacteroidaceae</taxon>
        <taxon>Bacteroides</taxon>
    </lineage>
</organism>
<proteinExistence type="predicted"/>
<sequence>MNEFILCSLPGMYLLRTFSVLSPCRGTSERRMYGASASRVRFRYNICSYERIIQTNDIII</sequence>
<comment type="caution">
    <text evidence="1">The sequence shown here is derived from an EMBL/GenBank/DDBJ whole genome shotgun (WGS) entry which is preliminary data.</text>
</comment>
<protein>
    <submittedName>
        <fullName evidence="1">Uncharacterized protein</fullName>
    </submittedName>
</protein>